<keyword evidence="2" id="KW-0547">Nucleotide-binding</keyword>
<dbReference type="InterPro" id="IPR014721">
    <property type="entry name" value="Ribsml_uS5_D2-typ_fold_subgr"/>
</dbReference>
<dbReference type="InterPro" id="IPR004482">
    <property type="entry name" value="Mg_chelat-rel"/>
</dbReference>
<name>A0ABV8D8J7_9BURK</name>
<gene>
    <name evidence="5" type="ORF">ACFOW3_07415</name>
</gene>
<keyword evidence="6" id="KW-1185">Reference proteome</keyword>
<feature type="domain" description="MCM C-terminal AAA(+) ATPase" evidence="4">
    <location>
        <begin position="302"/>
        <end position="397"/>
    </location>
</feature>
<dbReference type="InterPro" id="IPR025158">
    <property type="entry name" value="Mg_chelat-rel_C"/>
</dbReference>
<dbReference type="Gene3D" id="3.30.230.10">
    <property type="match status" value="1"/>
</dbReference>
<organism evidence="5 6">
    <name type="scientific">Acidovorax facilis</name>
    <dbReference type="NCBI Taxonomy" id="12917"/>
    <lineage>
        <taxon>Bacteria</taxon>
        <taxon>Pseudomonadati</taxon>
        <taxon>Pseudomonadota</taxon>
        <taxon>Betaproteobacteria</taxon>
        <taxon>Burkholderiales</taxon>
        <taxon>Comamonadaceae</taxon>
        <taxon>Acidovorax</taxon>
    </lineage>
</organism>
<dbReference type="Pfam" id="PF13335">
    <property type="entry name" value="Mg_chelatase_C"/>
    <property type="match status" value="1"/>
</dbReference>
<dbReference type="PANTHER" id="PTHR32039:SF7">
    <property type="entry name" value="COMPETENCE PROTEIN COMM"/>
    <property type="match status" value="1"/>
</dbReference>
<dbReference type="InterPro" id="IPR001208">
    <property type="entry name" value="MCM_dom"/>
</dbReference>
<dbReference type="SUPFAM" id="SSF54211">
    <property type="entry name" value="Ribosomal protein S5 domain 2-like"/>
    <property type="match status" value="1"/>
</dbReference>
<evidence type="ECO:0000256" key="3">
    <source>
        <dbReference type="ARBA" id="ARBA00022840"/>
    </source>
</evidence>
<comment type="caution">
    <text evidence="5">The sequence shown here is derived from an EMBL/GenBank/DDBJ whole genome shotgun (WGS) entry which is preliminary data.</text>
</comment>
<dbReference type="PANTHER" id="PTHR32039">
    <property type="entry name" value="MAGNESIUM-CHELATASE SUBUNIT CHLI"/>
    <property type="match status" value="1"/>
</dbReference>
<dbReference type="PROSITE" id="PS50051">
    <property type="entry name" value="MCM_2"/>
    <property type="match status" value="1"/>
</dbReference>
<dbReference type="EMBL" id="JBHSAJ010000018">
    <property type="protein sequence ID" value="MFC3934449.1"/>
    <property type="molecule type" value="Genomic_DNA"/>
</dbReference>
<dbReference type="Proteomes" id="UP001595693">
    <property type="component" value="Unassembled WGS sequence"/>
</dbReference>
<dbReference type="InterPro" id="IPR027417">
    <property type="entry name" value="P-loop_NTPase"/>
</dbReference>
<evidence type="ECO:0000256" key="2">
    <source>
        <dbReference type="ARBA" id="ARBA00022741"/>
    </source>
</evidence>
<dbReference type="InterPro" id="IPR003593">
    <property type="entry name" value="AAA+_ATPase"/>
</dbReference>
<dbReference type="RefSeq" id="WP_207401977.1">
    <property type="nucleotide sequence ID" value="NZ_JAMXAX010000044.1"/>
</dbReference>
<evidence type="ECO:0000313" key="5">
    <source>
        <dbReference type="EMBL" id="MFC3934449.1"/>
    </source>
</evidence>
<dbReference type="Gene3D" id="3.40.50.300">
    <property type="entry name" value="P-loop containing nucleotide triphosphate hydrolases"/>
    <property type="match status" value="1"/>
</dbReference>
<dbReference type="SMART" id="SM00382">
    <property type="entry name" value="AAA"/>
    <property type="match status" value="1"/>
</dbReference>
<dbReference type="SUPFAM" id="SSF52540">
    <property type="entry name" value="P-loop containing nucleoside triphosphate hydrolases"/>
    <property type="match status" value="1"/>
</dbReference>
<protein>
    <submittedName>
        <fullName evidence="5">YifB family Mg chelatase-like AAA ATPase</fullName>
    </submittedName>
</protein>
<dbReference type="InterPro" id="IPR020568">
    <property type="entry name" value="Ribosomal_Su5_D2-typ_SF"/>
</dbReference>
<dbReference type="Pfam" id="PF13541">
    <property type="entry name" value="ChlI"/>
    <property type="match status" value="1"/>
</dbReference>
<dbReference type="InterPro" id="IPR045006">
    <property type="entry name" value="CHLI-like"/>
</dbReference>
<sequence>MSLALVQSRALLGLQAPSVTVEVHLANGLPSFTLVGLAEVEVKEARERVRSALQNAGLEFPHNKRITVNLAPADLPKDSGRFDLPIALGILAASGQVDASRLAGYEFAGELSLSGELRPVRGALATSLALQTQQITAQLVLPPGSAEEAALVPAAQVVRARHLLDVVRAFLPPGSVAAGDADVANDGWTRLQATPMAASTAGPDMCDVKGQASAKRALEIAAAGGHSVLMAGPPGSGKSMLALRFAGLLPAMTVDEALESAAIASLAGRFRTDQWGQRPTAAPHHTASAVALVGGGSPPRPGEISLAHHGILFLDELPEFPRAALEALREPLETGHITISRAAQRADFPARFQMIAAMNPCPCGYLGSTQRACRCTPDQVNRYQAKLSGPLLDRIDLHVEVPALPADQLVQAPAGEASETIRERVAQARAVALARQGKTNQALQGQEIDTHLHLQDAAAKFLNTAAARLGWSARSTHRALKVARTIADLAGAPSTEVGHVAEAVQYRRVLRSPV</sequence>
<comment type="similarity">
    <text evidence="1">Belongs to the Mg-chelatase subunits D/I family. ComM subfamily.</text>
</comment>
<dbReference type="PRINTS" id="PR01657">
    <property type="entry name" value="MCMFAMILY"/>
</dbReference>
<proteinExistence type="inferred from homology"/>
<dbReference type="NCBIfam" id="TIGR00368">
    <property type="entry name" value="YifB family Mg chelatase-like AAA ATPase"/>
    <property type="match status" value="1"/>
</dbReference>
<evidence type="ECO:0000313" key="6">
    <source>
        <dbReference type="Proteomes" id="UP001595693"/>
    </source>
</evidence>
<dbReference type="InterPro" id="IPR000523">
    <property type="entry name" value="Mg_chelatse_chII-like_cat_dom"/>
</dbReference>
<evidence type="ECO:0000259" key="4">
    <source>
        <dbReference type="PROSITE" id="PS50051"/>
    </source>
</evidence>
<keyword evidence="3" id="KW-0067">ATP-binding</keyword>
<dbReference type="Pfam" id="PF01078">
    <property type="entry name" value="Mg_chelatase"/>
    <property type="match status" value="1"/>
</dbReference>
<accession>A0ABV8D8J7</accession>
<dbReference type="CDD" id="cd00009">
    <property type="entry name" value="AAA"/>
    <property type="match status" value="1"/>
</dbReference>
<evidence type="ECO:0000256" key="1">
    <source>
        <dbReference type="ARBA" id="ARBA00006354"/>
    </source>
</evidence>
<reference evidence="6" key="1">
    <citation type="journal article" date="2019" name="Int. J. Syst. Evol. Microbiol.">
        <title>The Global Catalogue of Microorganisms (GCM) 10K type strain sequencing project: providing services to taxonomists for standard genome sequencing and annotation.</title>
        <authorList>
            <consortium name="The Broad Institute Genomics Platform"/>
            <consortium name="The Broad Institute Genome Sequencing Center for Infectious Disease"/>
            <person name="Wu L."/>
            <person name="Ma J."/>
        </authorList>
    </citation>
    <scope>NUCLEOTIDE SEQUENCE [LARGE SCALE GENOMIC DNA]</scope>
    <source>
        <strain evidence="6">CCUG 2113</strain>
    </source>
</reference>